<feature type="region of interest" description="Disordered" evidence="1">
    <location>
        <begin position="1"/>
        <end position="65"/>
    </location>
</feature>
<evidence type="ECO:0000313" key="3">
    <source>
        <dbReference type="RefSeq" id="XP_010931233.1"/>
    </source>
</evidence>
<sequence>MASALRFLPLPNPRPFHSLPSRQKSPATVAIPRCSSNSNPSGNPNPTLEENDSIPEPPPAAATTSFEVEKRVKSAILRDGRRAAKIERPEPPNFEIGWKRTKEIKTEKPKGWMIADFLEKLEGLMGRRQYGSAEMLAKVGGIVAERAREEAEVLVAGGEVEERLVTELYRVLKLMEMDLEMVKAAFKEETLAQRLDQAQARCRQAILVALSF</sequence>
<feature type="compositionally biased region" description="Low complexity" evidence="1">
    <location>
        <begin position="35"/>
        <end position="46"/>
    </location>
</feature>
<accession>A0A6I9RSH0</accession>
<proteinExistence type="predicted"/>
<dbReference type="OrthoDB" id="2019407at2759"/>
<protein>
    <submittedName>
        <fullName evidence="3">Uncharacterized protein LOC105052188</fullName>
    </submittedName>
</protein>
<dbReference type="FunCoup" id="A0A6I9RSH0">
    <property type="interactions" value="2120"/>
</dbReference>
<dbReference type="InParanoid" id="A0A6I9RSH0"/>
<dbReference type="PANTHER" id="PTHR36719">
    <property type="entry name" value="OS01G0676200 PROTEIN"/>
    <property type="match status" value="1"/>
</dbReference>
<organism evidence="2 3">
    <name type="scientific">Elaeis guineensis var. tenera</name>
    <name type="common">Oil palm</name>
    <dbReference type="NCBI Taxonomy" id="51953"/>
    <lineage>
        <taxon>Eukaryota</taxon>
        <taxon>Viridiplantae</taxon>
        <taxon>Streptophyta</taxon>
        <taxon>Embryophyta</taxon>
        <taxon>Tracheophyta</taxon>
        <taxon>Spermatophyta</taxon>
        <taxon>Magnoliopsida</taxon>
        <taxon>Liliopsida</taxon>
        <taxon>Arecaceae</taxon>
        <taxon>Arecoideae</taxon>
        <taxon>Cocoseae</taxon>
        <taxon>Elaeidinae</taxon>
        <taxon>Elaeis</taxon>
    </lineage>
</organism>
<dbReference type="GeneID" id="105052188"/>
<dbReference type="AlphaFoldDB" id="A0A6I9RSH0"/>
<evidence type="ECO:0000313" key="2">
    <source>
        <dbReference type="Proteomes" id="UP000504607"/>
    </source>
</evidence>
<reference evidence="3" key="1">
    <citation type="submission" date="2025-08" db="UniProtKB">
        <authorList>
            <consortium name="RefSeq"/>
        </authorList>
    </citation>
    <scope>IDENTIFICATION</scope>
</reference>
<name>A0A6I9RSH0_ELAGV</name>
<dbReference type="PANTHER" id="PTHR36719:SF1">
    <property type="entry name" value="PROTEIN CHLORORESPIRATORY REDUCTION 41, CHLOROPLASTIC"/>
    <property type="match status" value="1"/>
</dbReference>
<dbReference type="InterPro" id="IPR053351">
    <property type="entry name" value="Chloroplast_NDH_Assembly"/>
</dbReference>
<dbReference type="Proteomes" id="UP000504607">
    <property type="component" value="Chromosome 1"/>
</dbReference>
<gene>
    <name evidence="3" type="primary">LOC105052188</name>
</gene>
<dbReference type="RefSeq" id="XP_010931233.1">
    <property type="nucleotide sequence ID" value="XM_010932931.3"/>
</dbReference>
<keyword evidence="2" id="KW-1185">Reference proteome</keyword>
<dbReference type="KEGG" id="egu:105052188"/>
<evidence type="ECO:0000256" key="1">
    <source>
        <dbReference type="SAM" id="MobiDB-lite"/>
    </source>
</evidence>